<dbReference type="PANTHER" id="PTHR30408">
    <property type="entry name" value="TYPE-1 RESTRICTION ENZYME ECOKI SPECIFICITY PROTEIN"/>
    <property type="match status" value="1"/>
</dbReference>
<sequence>MTIPLKYVAHISAGQSPPSSEVTTIARGLPFLQGNAEFKDFSPEPRLECDTASKRAQKGDALLSVRAPVGALNIANQDYGIGRGLCAIRAQQCDSRFLWWWLHTQRPRLDAVSTGTTYKAVTAEDVGHLPFPSLSIDSQRHIADFLDTETASIDQLMMLRSRQLYLVDKRRASSLDAAFSQDGYESTRLKYLLASRPRYGVLVPQFIDGDGVRFIRVNDLLDLSGRAASLRQIPHDLSAQYSRTVTRTGDVLLSVVGTMGRSAIVPPELEGANIARAVASLRPRSDVSAELIAAWLTTPKFTYQATKATSSDTAQPTLGMEDLSNFKLTWPASLTAQDILLREVRVIQQRFANLNRAFLAQSRLLAERRQALIAAAVTGQFDVSTASGRNVTEGVAV</sequence>
<proteinExistence type="inferred from homology"/>
<dbReference type="EC" id="3.1.21.-" evidence="5"/>
<keyword evidence="5" id="KW-0255">Endonuclease</keyword>
<dbReference type="SUPFAM" id="SSF116734">
    <property type="entry name" value="DNA methylase specificity domain"/>
    <property type="match status" value="2"/>
</dbReference>
<dbReference type="InterPro" id="IPR052021">
    <property type="entry name" value="Type-I_RS_S_subunit"/>
</dbReference>
<name>A0ABY8JYN8_9ACTN</name>
<evidence type="ECO:0000256" key="2">
    <source>
        <dbReference type="ARBA" id="ARBA00022747"/>
    </source>
</evidence>
<keyword evidence="5" id="KW-0378">Hydrolase</keyword>
<evidence type="ECO:0000313" key="6">
    <source>
        <dbReference type="Proteomes" id="UP001216440"/>
    </source>
</evidence>
<dbReference type="EMBL" id="CP121682">
    <property type="protein sequence ID" value="WGD39428.1"/>
    <property type="molecule type" value="Genomic_DNA"/>
</dbReference>
<keyword evidence="3" id="KW-0238">DNA-binding</keyword>
<feature type="domain" description="Type I restriction modification DNA specificity" evidence="4">
    <location>
        <begin position="54"/>
        <end position="151"/>
    </location>
</feature>
<dbReference type="RefSeq" id="WP_279332428.1">
    <property type="nucleotide sequence ID" value="NZ_CP121682.1"/>
</dbReference>
<evidence type="ECO:0000313" key="5">
    <source>
        <dbReference type="EMBL" id="WGD39428.1"/>
    </source>
</evidence>
<protein>
    <submittedName>
        <fullName evidence="5">Restriction endonuclease subunit S</fullName>
        <ecNumber evidence="5">3.1.21.-</ecNumber>
    </submittedName>
</protein>
<dbReference type="Gene3D" id="3.90.220.20">
    <property type="entry name" value="DNA methylase specificity domains"/>
    <property type="match status" value="2"/>
</dbReference>
<dbReference type="GO" id="GO:0016787">
    <property type="term" value="F:hydrolase activity"/>
    <property type="evidence" value="ECO:0007669"/>
    <property type="project" value="UniProtKB-KW"/>
</dbReference>
<dbReference type="Pfam" id="PF01420">
    <property type="entry name" value="Methylase_S"/>
    <property type="match status" value="1"/>
</dbReference>
<keyword evidence="6" id="KW-1185">Reference proteome</keyword>
<evidence type="ECO:0000256" key="1">
    <source>
        <dbReference type="ARBA" id="ARBA00010923"/>
    </source>
</evidence>
<accession>A0ABY8JYN8</accession>
<evidence type="ECO:0000256" key="3">
    <source>
        <dbReference type="ARBA" id="ARBA00023125"/>
    </source>
</evidence>
<gene>
    <name evidence="5" type="ORF">PYS65_04345</name>
</gene>
<reference evidence="5 6" key="1">
    <citation type="submission" date="2023-03" db="EMBL/GenBank/DDBJ databases">
        <authorList>
            <person name="Mo P."/>
        </authorList>
    </citation>
    <scope>NUCLEOTIDE SEQUENCE [LARGE SCALE GENOMIC DNA]</scope>
    <source>
        <strain evidence="5 6">HUAS 5</strain>
    </source>
</reference>
<dbReference type="PANTHER" id="PTHR30408:SF12">
    <property type="entry name" value="TYPE I RESTRICTION ENZYME MJAVIII SPECIFICITY SUBUNIT"/>
    <property type="match status" value="1"/>
</dbReference>
<dbReference type="Proteomes" id="UP001216440">
    <property type="component" value="Chromosome"/>
</dbReference>
<evidence type="ECO:0000259" key="4">
    <source>
        <dbReference type="Pfam" id="PF01420"/>
    </source>
</evidence>
<keyword evidence="5" id="KW-0540">Nuclease</keyword>
<dbReference type="GO" id="GO:0004519">
    <property type="term" value="F:endonuclease activity"/>
    <property type="evidence" value="ECO:0007669"/>
    <property type="project" value="UniProtKB-KW"/>
</dbReference>
<dbReference type="InterPro" id="IPR000055">
    <property type="entry name" value="Restrct_endonuc_typeI_TRD"/>
</dbReference>
<comment type="similarity">
    <text evidence="1">Belongs to the type-I restriction system S methylase family.</text>
</comment>
<organism evidence="5 6">
    <name type="scientific">Streptomyces cathayae</name>
    <dbReference type="NCBI Taxonomy" id="3031124"/>
    <lineage>
        <taxon>Bacteria</taxon>
        <taxon>Bacillati</taxon>
        <taxon>Actinomycetota</taxon>
        <taxon>Actinomycetes</taxon>
        <taxon>Kitasatosporales</taxon>
        <taxon>Streptomycetaceae</taxon>
        <taxon>Streptomyces</taxon>
    </lineage>
</organism>
<dbReference type="InterPro" id="IPR044946">
    <property type="entry name" value="Restrct_endonuc_typeI_TRD_sf"/>
</dbReference>
<keyword evidence="2" id="KW-0680">Restriction system</keyword>